<comment type="caution">
    <text evidence="4">The sequence shown here is derived from an EMBL/GenBank/DDBJ whole genome shotgun (WGS) entry which is preliminary data.</text>
</comment>
<dbReference type="InterPro" id="IPR007721">
    <property type="entry name" value="RbsD_FucU"/>
</dbReference>
<comment type="catalytic activity">
    <reaction evidence="3">
        <text>alpha-L-fucose = beta-L-fucose</text>
        <dbReference type="Rhea" id="RHEA:25580"/>
        <dbReference type="ChEBI" id="CHEBI:42548"/>
        <dbReference type="ChEBI" id="CHEBI:42589"/>
        <dbReference type="EC" id="5.1.3.29"/>
    </reaction>
</comment>
<evidence type="ECO:0000313" key="4">
    <source>
        <dbReference type="EMBL" id="GAL28173.1"/>
    </source>
</evidence>
<dbReference type="PANTHER" id="PTHR31690:SF4">
    <property type="entry name" value="FUCOSE MUTAROTASE"/>
    <property type="match status" value="1"/>
</dbReference>
<name>A0ABQ0JHD6_9VIBR</name>
<dbReference type="InterPro" id="IPR023750">
    <property type="entry name" value="RbsD-like_sf"/>
</dbReference>
<organism evidence="4 5">
    <name type="scientific">Vibrio variabilis</name>
    <dbReference type="NCBI Taxonomy" id="990271"/>
    <lineage>
        <taxon>Bacteria</taxon>
        <taxon>Pseudomonadati</taxon>
        <taxon>Pseudomonadota</taxon>
        <taxon>Gammaproteobacteria</taxon>
        <taxon>Vibrionales</taxon>
        <taxon>Vibrionaceae</taxon>
        <taxon>Vibrio</taxon>
    </lineage>
</organism>
<evidence type="ECO:0000256" key="1">
    <source>
        <dbReference type="ARBA" id="ARBA00000223"/>
    </source>
</evidence>
<dbReference type="EMBL" id="BBMS01000039">
    <property type="protein sequence ID" value="GAL28173.1"/>
    <property type="molecule type" value="Genomic_DNA"/>
</dbReference>
<evidence type="ECO:0000256" key="2">
    <source>
        <dbReference type="ARBA" id="ARBA00023235"/>
    </source>
</evidence>
<dbReference type="InterPro" id="IPR050443">
    <property type="entry name" value="RbsD/FucU_mutarotase"/>
</dbReference>
<evidence type="ECO:0000256" key="3">
    <source>
        <dbReference type="ARBA" id="ARBA00036324"/>
    </source>
</evidence>
<dbReference type="Gene3D" id="3.40.1650.10">
    <property type="entry name" value="RbsD-like domain"/>
    <property type="match status" value="1"/>
</dbReference>
<accession>A0ABQ0JHD6</accession>
<evidence type="ECO:0000313" key="5">
    <source>
        <dbReference type="Proteomes" id="UP000029223"/>
    </source>
</evidence>
<proteinExistence type="predicted"/>
<keyword evidence="2" id="KW-0413">Isomerase</keyword>
<gene>
    <name evidence="4" type="ORF">JCM19239_5433</name>
</gene>
<dbReference type="Proteomes" id="UP000029223">
    <property type="component" value="Unassembled WGS sequence"/>
</dbReference>
<dbReference type="PANTHER" id="PTHR31690">
    <property type="entry name" value="FUCOSE MUTAROTASE"/>
    <property type="match status" value="1"/>
</dbReference>
<dbReference type="SUPFAM" id="SSF102546">
    <property type="entry name" value="RbsD-like"/>
    <property type="match status" value="1"/>
</dbReference>
<reference evidence="5" key="1">
    <citation type="submission" date="2014-09" db="EMBL/GenBank/DDBJ databases">
        <title>Vibrio variabilis JCM 19239. (C206) whole genome shotgun sequence.</title>
        <authorList>
            <person name="Sawabe T."/>
            <person name="Meirelles P."/>
            <person name="Nakanishi M."/>
            <person name="Sayaka M."/>
            <person name="Hattori M."/>
            <person name="Ohkuma M."/>
        </authorList>
    </citation>
    <scope>NUCLEOTIDE SEQUENCE [LARGE SCALE GENOMIC DNA]</scope>
    <source>
        <strain evidence="5">JCM 19239</strain>
    </source>
</reference>
<dbReference type="Pfam" id="PF05025">
    <property type="entry name" value="RbsD_FucU"/>
    <property type="match status" value="1"/>
</dbReference>
<sequence length="62" mass="6727">MGHGDEILFADAHFPAHTFGKKVIRCDGVSVATLLSGVLPLFELDQYVEQPILMMQPGKGIS</sequence>
<keyword evidence="5" id="KW-1185">Reference proteome</keyword>
<protein>
    <submittedName>
        <fullName evidence="4">L-fucose mutarotase</fullName>
    </submittedName>
</protein>
<comment type="catalytic activity">
    <reaction evidence="1">
        <text>beta-D-ribopyranose = beta-D-ribofuranose</text>
        <dbReference type="Rhea" id="RHEA:25432"/>
        <dbReference type="ChEBI" id="CHEBI:27476"/>
        <dbReference type="ChEBI" id="CHEBI:47002"/>
        <dbReference type="EC" id="5.4.99.62"/>
    </reaction>
</comment>